<reference evidence="1 2" key="1">
    <citation type="journal article" date="2006" name="Science">
        <title>Phytophthora genome sequences uncover evolutionary origins and mechanisms of pathogenesis.</title>
        <authorList>
            <person name="Tyler B.M."/>
            <person name="Tripathy S."/>
            <person name="Zhang X."/>
            <person name="Dehal P."/>
            <person name="Jiang R.H."/>
            <person name="Aerts A."/>
            <person name="Arredondo F.D."/>
            <person name="Baxter L."/>
            <person name="Bensasson D."/>
            <person name="Beynon J.L."/>
            <person name="Chapman J."/>
            <person name="Damasceno C.M."/>
            <person name="Dorrance A.E."/>
            <person name="Dou D."/>
            <person name="Dickerman A.W."/>
            <person name="Dubchak I.L."/>
            <person name="Garbelotto M."/>
            <person name="Gijzen M."/>
            <person name="Gordon S.G."/>
            <person name="Govers F."/>
            <person name="Grunwald N.J."/>
            <person name="Huang W."/>
            <person name="Ivors K.L."/>
            <person name="Jones R.W."/>
            <person name="Kamoun S."/>
            <person name="Krampis K."/>
            <person name="Lamour K.H."/>
            <person name="Lee M.K."/>
            <person name="McDonald W.H."/>
            <person name="Medina M."/>
            <person name="Meijer H.J."/>
            <person name="Nordberg E.K."/>
            <person name="Maclean D.J."/>
            <person name="Ospina-Giraldo M.D."/>
            <person name="Morris P.F."/>
            <person name="Phuntumart V."/>
            <person name="Putnam N.H."/>
            <person name="Rash S."/>
            <person name="Rose J.K."/>
            <person name="Sakihama Y."/>
            <person name="Salamov A.A."/>
            <person name="Savidor A."/>
            <person name="Scheuring C.F."/>
            <person name="Smith B.M."/>
            <person name="Sobral B.W."/>
            <person name="Terry A."/>
            <person name="Torto-Alalibo T.A."/>
            <person name="Win J."/>
            <person name="Xu Z."/>
            <person name="Zhang H."/>
            <person name="Grigoriev I.V."/>
            <person name="Rokhsar D.S."/>
            <person name="Boore J.L."/>
        </authorList>
    </citation>
    <scope>NUCLEOTIDE SEQUENCE [LARGE SCALE GENOMIC DNA]</scope>
    <source>
        <strain evidence="1 2">P6497</strain>
    </source>
</reference>
<keyword evidence="2" id="KW-1185">Reference proteome</keyword>
<feature type="non-terminal residue" evidence="1">
    <location>
        <position position="1"/>
    </location>
</feature>
<evidence type="ECO:0000313" key="1">
    <source>
        <dbReference type="EMBL" id="EGZ18080.1"/>
    </source>
</evidence>
<dbReference type="EMBL" id="JH159154">
    <property type="protein sequence ID" value="EGZ18080.1"/>
    <property type="molecule type" value="Genomic_DNA"/>
</dbReference>
<dbReference type="InParanoid" id="G4ZHK0"/>
<feature type="non-terminal residue" evidence="1">
    <location>
        <position position="95"/>
    </location>
</feature>
<evidence type="ECO:0000313" key="2">
    <source>
        <dbReference type="Proteomes" id="UP000002640"/>
    </source>
</evidence>
<name>G4ZHK0_PHYSP</name>
<dbReference type="AlphaFoldDB" id="G4ZHK0"/>
<proteinExistence type="predicted"/>
<dbReference type="Proteomes" id="UP000002640">
    <property type="component" value="Unassembled WGS sequence"/>
</dbReference>
<dbReference type="SMR" id="G4ZHK0"/>
<organism evidence="1 2">
    <name type="scientific">Phytophthora sojae (strain P6497)</name>
    <name type="common">Soybean stem and root rot agent</name>
    <name type="synonym">Phytophthora megasperma f. sp. glycines</name>
    <dbReference type="NCBI Taxonomy" id="1094619"/>
    <lineage>
        <taxon>Eukaryota</taxon>
        <taxon>Sar</taxon>
        <taxon>Stramenopiles</taxon>
        <taxon>Oomycota</taxon>
        <taxon>Peronosporomycetes</taxon>
        <taxon>Peronosporales</taxon>
        <taxon>Peronosporaceae</taxon>
        <taxon>Phytophthora</taxon>
    </lineage>
</organism>
<accession>G4ZHK0</accession>
<gene>
    <name evidence="1" type="ORF">PHYSODRAFT_410625</name>
</gene>
<dbReference type="RefSeq" id="XP_009527138.1">
    <property type="nucleotide sequence ID" value="XM_009528843.1"/>
</dbReference>
<protein>
    <submittedName>
        <fullName evidence="1">Uncharacterized protein</fullName>
    </submittedName>
</protein>
<dbReference type="KEGG" id="psoj:PHYSODRAFT_410625"/>
<dbReference type="OMA" id="AVMCDIW"/>
<dbReference type="GeneID" id="20651668"/>
<sequence>LVIDVERQIDLLTVPLAVDENEDEFDDADEPTVGEGVLHEEDVRAAILELVDLAIEEEFPREFKKELARIALRFDLFRVRLGADPPAKVPPMRIR</sequence>